<keyword evidence="2" id="KW-1185">Reference proteome</keyword>
<protein>
    <submittedName>
        <fullName evidence="1">Uncharacterized protein</fullName>
    </submittedName>
</protein>
<dbReference type="EMBL" id="CM023483">
    <property type="protein sequence ID" value="KAH6935363.1"/>
    <property type="molecule type" value="Genomic_DNA"/>
</dbReference>
<comment type="caution">
    <text evidence="1">The sequence shown here is derived from an EMBL/GenBank/DDBJ whole genome shotgun (WGS) entry which is preliminary data.</text>
</comment>
<proteinExistence type="predicted"/>
<gene>
    <name evidence="1" type="ORF">HPB50_005348</name>
</gene>
<accession>A0ACB7SKW9</accession>
<organism evidence="1 2">
    <name type="scientific">Hyalomma asiaticum</name>
    <name type="common">Tick</name>
    <dbReference type="NCBI Taxonomy" id="266040"/>
    <lineage>
        <taxon>Eukaryota</taxon>
        <taxon>Metazoa</taxon>
        <taxon>Ecdysozoa</taxon>
        <taxon>Arthropoda</taxon>
        <taxon>Chelicerata</taxon>
        <taxon>Arachnida</taxon>
        <taxon>Acari</taxon>
        <taxon>Parasitiformes</taxon>
        <taxon>Ixodida</taxon>
        <taxon>Ixodoidea</taxon>
        <taxon>Ixodidae</taxon>
        <taxon>Hyalomminae</taxon>
        <taxon>Hyalomma</taxon>
    </lineage>
</organism>
<name>A0ACB7SKW9_HYAAI</name>
<reference evidence="1" key="1">
    <citation type="submission" date="2020-05" db="EMBL/GenBank/DDBJ databases">
        <title>Large-scale comparative analyses of tick genomes elucidate their genetic diversity and vector capacities.</title>
        <authorList>
            <person name="Jia N."/>
            <person name="Wang J."/>
            <person name="Shi W."/>
            <person name="Du L."/>
            <person name="Sun Y."/>
            <person name="Zhan W."/>
            <person name="Jiang J."/>
            <person name="Wang Q."/>
            <person name="Zhang B."/>
            <person name="Ji P."/>
            <person name="Sakyi L.B."/>
            <person name="Cui X."/>
            <person name="Yuan T."/>
            <person name="Jiang B."/>
            <person name="Yang W."/>
            <person name="Lam T.T.-Y."/>
            <person name="Chang Q."/>
            <person name="Ding S."/>
            <person name="Wang X."/>
            <person name="Zhu J."/>
            <person name="Ruan X."/>
            <person name="Zhao L."/>
            <person name="Wei J."/>
            <person name="Que T."/>
            <person name="Du C."/>
            <person name="Cheng J."/>
            <person name="Dai P."/>
            <person name="Han X."/>
            <person name="Huang E."/>
            <person name="Gao Y."/>
            <person name="Liu J."/>
            <person name="Shao H."/>
            <person name="Ye R."/>
            <person name="Li L."/>
            <person name="Wei W."/>
            <person name="Wang X."/>
            <person name="Wang C."/>
            <person name="Yang T."/>
            <person name="Huo Q."/>
            <person name="Li W."/>
            <person name="Guo W."/>
            <person name="Chen H."/>
            <person name="Zhou L."/>
            <person name="Ni X."/>
            <person name="Tian J."/>
            <person name="Zhou Y."/>
            <person name="Sheng Y."/>
            <person name="Liu T."/>
            <person name="Pan Y."/>
            <person name="Xia L."/>
            <person name="Li J."/>
            <person name="Zhao F."/>
            <person name="Cao W."/>
        </authorList>
    </citation>
    <scope>NUCLEOTIDE SEQUENCE</scope>
    <source>
        <strain evidence="1">Hyas-2018</strain>
    </source>
</reference>
<evidence type="ECO:0000313" key="2">
    <source>
        <dbReference type="Proteomes" id="UP000821845"/>
    </source>
</evidence>
<sequence length="88" mass="9531">MLGICSNAPKLLPSLLASWRQARNSRCLQGLPPEFGPLSSRLEKMSEPGKPNPYDTRSAVGPQPHVSALTDTIRNEIRQAAQPLTPVA</sequence>
<evidence type="ECO:0000313" key="1">
    <source>
        <dbReference type="EMBL" id="KAH6935363.1"/>
    </source>
</evidence>
<dbReference type="Proteomes" id="UP000821845">
    <property type="component" value="Chromosome 3"/>
</dbReference>